<evidence type="ECO:0000313" key="12">
    <source>
        <dbReference type="Proteomes" id="UP000320333"/>
    </source>
</evidence>
<comment type="caution">
    <text evidence="11">The sequence shown here is derived from an EMBL/GenBank/DDBJ whole genome shotgun (WGS) entry which is preliminary data.</text>
</comment>
<comment type="function">
    <text evidence="7">TFIIA is a component of the transcription machinery of RNA polymerase II and plays an important role in transcriptional activation. TFIIA in a complex with TBP mediates transcriptional activity.</text>
</comment>
<dbReference type="Pfam" id="PF02268">
    <property type="entry name" value="TFIIA_gamma_N"/>
    <property type="match status" value="1"/>
</dbReference>
<protein>
    <recommendedName>
        <fullName evidence="3 8">Transcription initiation factor IIA subunit 2</fullName>
    </recommendedName>
</protein>
<proteinExistence type="inferred from homology"/>
<dbReference type="SUPFAM" id="SSF50784">
    <property type="entry name" value="Transcription factor IIA (TFIIA), beta-barrel domain"/>
    <property type="match status" value="1"/>
</dbReference>
<gene>
    <name evidence="11" type="ORF">CcCBS67573_g01939</name>
</gene>
<dbReference type="InterPro" id="IPR015872">
    <property type="entry name" value="TFIIA_gsu_N"/>
</dbReference>
<keyword evidence="12" id="KW-1185">Reference proteome</keyword>
<evidence type="ECO:0000256" key="4">
    <source>
        <dbReference type="ARBA" id="ARBA00023015"/>
    </source>
</evidence>
<comment type="subcellular location">
    <subcellularLocation>
        <location evidence="1 8">Nucleus</location>
    </subcellularLocation>
</comment>
<dbReference type="InterPro" id="IPR009083">
    <property type="entry name" value="TFIIA_a-hlx"/>
</dbReference>
<organism evidence="11 12">
    <name type="scientific">Chytriomyces confervae</name>
    <dbReference type="NCBI Taxonomy" id="246404"/>
    <lineage>
        <taxon>Eukaryota</taxon>
        <taxon>Fungi</taxon>
        <taxon>Fungi incertae sedis</taxon>
        <taxon>Chytridiomycota</taxon>
        <taxon>Chytridiomycota incertae sedis</taxon>
        <taxon>Chytridiomycetes</taxon>
        <taxon>Chytridiales</taxon>
        <taxon>Chytriomycetaceae</taxon>
        <taxon>Chytriomyces</taxon>
    </lineage>
</organism>
<dbReference type="EMBL" id="QEAP01000036">
    <property type="protein sequence ID" value="TPX76809.1"/>
    <property type="molecule type" value="Genomic_DNA"/>
</dbReference>
<evidence type="ECO:0000259" key="9">
    <source>
        <dbReference type="Pfam" id="PF02268"/>
    </source>
</evidence>
<keyword evidence="5 8" id="KW-0804">Transcription</keyword>
<dbReference type="PIRSF" id="PIRSF009415">
    <property type="entry name" value="Hum_TFIIA_gamma"/>
    <property type="match status" value="1"/>
</dbReference>
<evidence type="ECO:0000259" key="10">
    <source>
        <dbReference type="Pfam" id="PF02751"/>
    </source>
</evidence>
<evidence type="ECO:0000256" key="8">
    <source>
        <dbReference type="PIRNR" id="PIRNR009415"/>
    </source>
</evidence>
<dbReference type="Gene3D" id="1.10.287.190">
    <property type="entry name" value="Transcription factor IIA gamma subunit, alpha-helical domain"/>
    <property type="match status" value="1"/>
</dbReference>
<reference evidence="11 12" key="1">
    <citation type="journal article" date="2019" name="Sci. Rep.">
        <title>Comparative genomics of chytrid fungi reveal insights into the obligate biotrophic and pathogenic lifestyle of Synchytrium endobioticum.</title>
        <authorList>
            <person name="van de Vossenberg B.T.L.H."/>
            <person name="Warris S."/>
            <person name="Nguyen H.D.T."/>
            <person name="van Gent-Pelzer M.P.E."/>
            <person name="Joly D.L."/>
            <person name="van de Geest H.C."/>
            <person name="Bonants P.J.M."/>
            <person name="Smith D.S."/>
            <person name="Levesque C.A."/>
            <person name="van der Lee T.A.J."/>
        </authorList>
    </citation>
    <scope>NUCLEOTIDE SEQUENCE [LARGE SCALE GENOMIC DNA]</scope>
    <source>
        <strain evidence="11 12">CBS 675.73</strain>
    </source>
</reference>
<evidence type="ECO:0000256" key="5">
    <source>
        <dbReference type="ARBA" id="ARBA00023163"/>
    </source>
</evidence>
<evidence type="ECO:0000313" key="11">
    <source>
        <dbReference type="EMBL" id="TPX76809.1"/>
    </source>
</evidence>
<dbReference type="PANTHER" id="PTHR10966">
    <property type="entry name" value="TRANSCRIPTION INITIATION FACTOR IIA SUBUNIT 2"/>
    <property type="match status" value="1"/>
</dbReference>
<keyword evidence="6 8" id="KW-0539">Nucleus</keyword>
<dbReference type="Pfam" id="PF02751">
    <property type="entry name" value="TFIIA_gamma_C"/>
    <property type="match status" value="1"/>
</dbReference>
<keyword evidence="4 8" id="KW-0805">Transcription regulation</keyword>
<dbReference type="InterPro" id="IPR009088">
    <property type="entry name" value="TFIIA_b-brl"/>
</dbReference>
<dbReference type="SUPFAM" id="SSF47396">
    <property type="entry name" value="Transcription factor IIA (TFIIA), alpha-helical domain"/>
    <property type="match status" value="1"/>
</dbReference>
<accession>A0A507FK78</accession>
<dbReference type="CDD" id="cd10014">
    <property type="entry name" value="TFIIA_gamma_C"/>
    <property type="match status" value="1"/>
</dbReference>
<evidence type="ECO:0000256" key="7">
    <source>
        <dbReference type="ARBA" id="ARBA00024733"/>
    </source>
</evidence>
<dbReference type="GO" id="GO:0006367">
    <property type="term" value="P:transcription initiation at RNA polymerase II promoter"/>
    <property type="evidence" value="ECO:0007669"/>
    <property type="project" value="InterPro"/>
</dbReference>
<dbReference type="Gene3D" id="2.30.18.10">
    <property type="entry name" value="Transcription factor IIA (TFIIA), beta-barrel domain"/>
    <property type="match status" value="1"/>
</dbReference>
<dbReference type="GO" id="GO:0005672">
    <property type="term" value="C:transcription factor TFIIA complex"/>
    <property type="evidence" value="ECO:0007669"/>
    <property type="project" value="InterPro"/>
</dbReference>
<evidence type="ECO:0000256" key="6">
    <source>
        <dbReference type="ARBA" id="ARBA00023242"/>
    </source>
</evidence>
<evidence type="ECO:0000256" key="2">
    <source>
        <dbReference type="ARBA" id="ARBA00007675"/>
    </source>
</evidence>
<dbReference type="InterPro" id="IPR015871">
    <property type="entry name" value="TFIIA_gsu_C"/>
</dbReference>
<dbReference type="InterPro" id="IPR003194">
    <property type="entry name" value="TFIIA_gsu"/>
</dbReference>
<dbReference type="STRING" id="246404.A0A507FK78"/>
<dbReference type="AlphaFoldDB" id="A0A507FK78"/>
<name>A0A507FK78_9FUNG</name>
<sequence>MSSQIFYQQSSIGQALIDTLDDMVQDGSLEPQVAARTLQEFDKSLSEAFRTKVRAKATIKGKVDYFRGCDDVWTFVLEQATFKFERSEVVTSNESIKLVASASQAPAREKEHK</sequence>
<comment type="similarity">
    <text evidence="2 8">Belongs to the TFIIA subunit 2 family.</text>
</comment>
<feature type="domain" description="Transcription initiation factor IIA gamma subunit C-terminal" evidence="10">
    <location>
        <begin position="60"/>
        <end position="100"/>
    </location>
</feature>
<dbReference type="OrthoDB" id="586585at2759"/>
<evidence type="ECO:0000256" key="1">
    <source>
        <dbReference type="ARBA" id="ARBA00004123"/>
    </source>
</evidence>
<feature type="domain" description="Transcription initiation factor IIA gamma subunit N-terminal" evidence="9">
    <location>
        <begin position="6"/>
        <end position="48"/>
    </location>
</feature>
<dbReference type="Proteomes" id="UP000320333">
    <property type="component" value="Unassembled WGS sequence"/>
</dbReference>
<evidence type="ECO:0000256" key="3">
    <source>
        <dbReference type="ARBA" id="ARBA00019928"/>
    </source>
</evidence>